<dbReference type="GO" id="GO:0046872">
    <property type="term" value="F:metal ion binding"/>
    <property type="evidence" value="ECO:0007669"/>
    <property type="project" value="UniProtKB-KW"/>
</dbReference>
<evidence type="ECO:0000313" key="5">
    <source>
        <dbReference type="EMBL" id="RFS46022.1"/>
    </source>
</evidence>
<dbReference type="GO" id="GO:0005975">
    <property type="term" value="P:carbohydrate metabolic process"/>
    <property type="evidence" value="ECO:0007669"/>
    <property type="project" value="InterPro"/>
</dbReference>
<comment type="caution">
    <text evidence="5">The sequence shown here is derived from an EMBL/GenBank/DDBJ whole genome shotgun (WGS) entry which is preliminary data.</text>
</comment>
<feature type="domain" description="Glycosyl hydrolase family 13 catalytic" evidence="4">
    <location>
        <begin position="4"/>
        <end position="46"/>
    </location>
</feature>
<gene>
    <name evidence="5" type="ORF">D0Q02_13695</name>
</gene>
<evidence type="ECO:0000256" key="2">
    <source>
        <dbReference type="ARBA" id="ARBA00022723"/>
    </source>
</evidence>
<sequence length="58" mass="6912">MFRGDFRGLIDKLDYVKALNFSALWITPVVLNRSDYDFHGYHGWDFHERAREGADVHR</sequence>
<comment type="cofactor">
    <cofactor evidence="1">
        <name>Ca(2+)</name>
        <dbReference type="ChEBI" id="CHEBI:29108"/>
    </cofactor>
</comment>
<dbReference type="PANTHER" id="PTHR10357">
    <property type="entry name" value="ALPHA-AMYLASE FAMILY MEMBER"/>
    <property type="match status" value="1"/>
</dbReference>
<proteinExistence type="predicted"/>
<evidence type="ECO:0000256" key="3">
    <source>
        <dbReference type="ARBA" id="ARBA00022729"/>
    </source>
</evidence>
<evidence type="ECO:0000256" key="1">
    <source>
        <dbReference type="ARBA" id="ARBA00001913"/>
    </source>
</evidence>
<dbReference type="AlphaFoldDB" id="A0A372FZ24"/>
<dbReference type="InterPro" id="IPR017853">
    <property type="entry name" value="GH"/>
</dbReference>
<keyword evidence="6" id="KW-1185">Reference proteome</keyword>
<dbReference type="EMBL" id="QVFU01000012">
    <property type="protein sequence ID" value="RFS46022.1"/>
    <property type="molecule type" value="Genomic_DNA"/>
</dbReference>
<name>A0A372FZ24_9ACTN</name>
<keyword evidence="3" id="KW-0732">Signal</keyword>
<protein>
    <recommendedName>
        <fullName evidence="4">Glycosyl hydrolase family 13 catalytic domain-containing protein</fullName>
    </recommendedName>
</protein>
<dbReference type="PANTHER" id="PTHR10357:SF215">
    <property type="entry name" value="ALPHA-AMYLASE 1"/>
    <property type="match status" value="1"/>
</dbReference>
<dbReference type="Proteomes" id="UP000262621">
    <property type="component" value="Unassembled WGS sequence"/>
</dbReference>
<reference evidence="5 6" key="1">
    <citation type="submission" date="2018-08" db="EMBL/GenBank/DDBJ databases">
        <title>Verrucosispora craniellae sp. nov., isolated from a marine sponge in the South China Sea.</title>
        <authorList>
            <person name="Li L."/>
            <person name="Lin H.W."/>
        </authorList>
    </citation>
    <scope>NUCLEOTIDE SEQUENCE [LARGE SCALE GENOMIC DNA]</scope>
    <source>
        <strain evidence="5 6">LHW63014</strain>
    </source>
</reference>
<evidence type="ECO:0000313" key="6">
    <source>
        <dbReference type="Proteomes" id="UP000262621"/>
    </source>
</evidence>
<dbReference type="OrthoDB" id="9805159at2"/>
<keyword evidence="2" id="KW-0479">Metal-binding</keyword>
<dbReference type="Gene3D" id="3.20.20.80">
    <property type="entry name" value="Glycosidases"/>
    <property type="match status" value="1"/>
</dbReference>
<dbReference type="InterPro" id="IPR006047">
    <property type="entry name" value="GH13_cat_dom"/>
</dbReference>
<dbReference type="SUPFAM" id="SSF51445">
    <property type="entry name" value="(Trans)glycosidases"/>
    <property type="match status" value="1"/>
</dbReference>
<accession>A0A372FZ24</accession>
<organism evidence="5 6">
    <name type="scientific">Micromonospora craniellae</name>
    <dbReference type="NCBI Taxonomy" id="2294034"/>
    <lineage>
        <taxon>Bacteria</taxon>
        <taxon>Bacillati</taxon>
        <taxon>Actinomycetota</taxon>
        <taxon>Actinomycetes</taxon>
        <taxon>Micromonosporales</taxon>
        <taxon>Micromonosporaceae</taxon>
        <taxon>Micromonospora</taxon>
    </lineage>
</organism>
<dbReference type="Pfam" id="PF00128">
    <property type="entry name" value="Alpha-amylase"/>
    <property type="match status" value="1"/>
</dbReference>
<evidence type="ECO:0000259" key="4">
    <source>
        <dbReference type="Pfam" id="PF00128"/>
    </source>
</evidence>